<sequence length="511" mass="59318">MESGYFFFDMNNKNRNLTREVAENCCRTCLEQKDLKPIFAINYERKPVADLLFYCIALKVEENYKLPDKICSSCFGELIRIFAFKQKSHATTKILENCLNKFEAEKISKQEKLDKETKAGDSEEILIEPQLRKTNKLDNNFSYSTNESKSLIDLSEFQLHFKKSVKSRSLTCKVCTMEFGDSNSLKTHKKEMKHVDVKNHTCLVCNKTFTKSKLKQHMRIHTKEKPYQCKKCFKRFSMVWNLNRHMMGHTGEKPFICDICGKGFIQAITLVEHKRTHTGDAPYVCSYCGKRFIRSSRHKAHLKVHLLERQKHLNGGDNNPSDSFHEENRCPTCSRLYASKGTLRMHMLRHGEKTLLCSDCGKKFYTKNNLISHSKVHKGEKLYVCKECNKTFTFSSALKTHMLVHTSQKPYTCKICSKSFKQHHHLKYHLRVHSGEKPYSCTCCGKTFALNTNLTVHLRTHTGETPYVCSVCDIGYNRLNNMKVHQATHKHEQRTVDDFLKVNTAPKDFAT</sequence>
<dbReference type="PROSITE" id="PS51915">
    <property type="entry name" value="ZAD"/>
    <property type="match status" value="1"/>
</dbReference>
<dbReference type="Gene3D" id="3.30.160.60">
    <property type="entry name" value="Classic Zinc Finger"/>
    <property type="match status" value="9"/>
</dbReference>
<proteinExistence type="inferred from homology"/>
<dbReference type="InterPro" id="IPR050527">
    <property type="entry name" value="Snail/Krueppel_Znf"/>
</dbReference>
<dbReference type="PROSITE" id="PS00028">
    <property type="entry name" value="ZINC_FINGER_C2H2_1"/>
    <property type="match status" value="9"/>
</dbReference>
<dbReference type="InterPro" id="IPR012934">
    <property type="entry name" value="Znf_AD"/>
</dbReference>
<feature type="domain" description="C2H2-type" evidence="12">
    <location>
        <begin position="227"/>
        <end position="254"/>
    </location>
</feature>
<dbReference type="PANTHER" id="PTHR24388:SF99">
    <property type="entry name" value="GASTRULA ZINC FINGER PROTEIN XLCGF52.1-LIKE ISOFORM X1-RELATED"/>
    <property type="match status" value="1"/>
</dbReference>
<dbReference type="Pfam" id="PF07776">
    <property type="entry name" value="zf-AD"/>
    <property type="match status" value="1"/>
</dbReference>
<evidence type="ECO:0000256" key="3">
    <source>
        <dbReference type="ARBA" id="ARBA00022737"/>
    </source>
</evidence>
<organism evidence="14 15">
    <name type="scientific">Agrilus planipennis</name>
    <name type="common">Emerald ash borer</name>
    <name type="synonym">Agrilus marcopoli</name>
    <dbReference type="NCBI Taxonomy" id="224129"/>
    <lineage>
        <taxon>Eukaryota</taxon>
        <taxon>Metazoa</taxon>
        <taxon>Ecdysozoa</taxon>
        <taxon>Arthropoda</taxon>
        <taxon>Hexapoda</taxon>
        <taxon>Insecta</taxon>
        <taxon>Pterygota</taxon>
        <taxon>Neoptera</taxon>
        <taxon>Endopterygota</taxon>
        <taxon>Coleoptera</taxon>
        <taxon>Polyphaga</taxon>
        <taxon>Elateriformia</taxon>
        <taxon>Buprestoidea</taxon>
        <taxon>Buprestidae</taxon>
        <taxon>Agrilinae</taxon>
        <taxon>Agrilus</taxon>
    </lineage>
</organism>
<feature type="binding site" evidence="11">
    <location>
        <position position="29"/>
    </location>
    <ligand>
        <name>Zn(2+)</name>
        <dbReference type="ChEBI" id="CHEBI:29105"/>
    </ligand>
</feature>
<dbReference type="Pfam" id="PF00096">
    <property type="entry name" value="zf-C2H2"/>
    <property type="match status" value="9"/>
</dbReference>
<dbReference type="PROSITE" id="PS50157">
    <property type="entry name" value="ZINC_FINGER_C2H2_2"/>
    <property type="match status" value="10"/>
</dbReference>
<dbReference type="SMART" id="SM00868">
    <property type="entry name" value="zf-AD"/>
    <property type="match status" value="1"/>
</dbReference>
<keyword evidence="4 10" id="KW-0863">Zinc-finger</keyword>
<feature type="domain" description="C2H2-type" evidence="12">
    <location>
        <begin position="200"/>
        <end position="226"/>
    </location>
</feature>
<evidence type="ECO:0000256" key="8">
    <source>
        <dbReference type="ARBA" id="ARBA00023242"/>
    </source>
</evidence>
<evidence type="ECO:0000313" key="14">
    <source>
        <dbReference type="Proteomes" id="UP000192223"/>
    </source>
</evidence>
<dbReference type="AlphaFoldDB" id="A0A1W4W863"/>
<dbReference type="GO" id="GO:0008270">
    <property type="term" value="F:zinc ion binding"/>
    <property type="evidence" value="ECO:0007669"/>
    <property type="project" value="UniProtKB-UniRule"/>
</dbReference>
<dbReference type="Proteomes" id="UP000192223">
    <property type="component" value="Unplaced"/>
</dbReference>
<dbReference type="FunFam" id="3.30.160.60:FF:001498">
    <property type="entry name" value="Zinc finger protein 404"/>
    <property type="match status" value="1"/>
</dbReference>
<feature type="domain" description="C2H2-type" evidence="12">
    <location>
        <begin position="411"/>
        <end position="438"/>
    </location>
</feature>
<feature type="binding site" evidence="11">
    <location>
        <position position="26"/>
    </location>
    <ligand>
        <name>Zn(2+)</name>
        <dbReference type="ChEBI" id="CHEBI:29105"/>
    </ligand>
</feature>
<evidence type="ECO:0000256" key="11">
    <source>
        <dbReference type="PROSITE-ProRule" id="PRU01263"/>
    </source>
</evidence>
<dbReference type="SUPFAM" id="SSF57667">
    <property type="entry name" value="beta-beta-alpha zinc fingers"/>
    <property type="match status" value="6"/>
</dbReference>
<feature type="domain" description="C2H2-type" evidence="12">
    <location>
        <begin position="439"/>
        <end position="466"/>
    </location>
</feature>
<accession>A0A1W4W863</accession>
<dbReference type="InParanoid" id="A0A1W4W863"/>
<evidence type="ECO:0000256" key="4">
    <source>
        <dbReference type="ARBA" id="ARBA00022771"/>
    </source>
</evidence>
<evidence type="ECO:0000256" key="2">
    <source>
        <dbReference type="ARBA" id="ARBA00022723"/>
    </source>
</evidence>
<dbReference type="PANTHER" id="PTHR24388">
    <property type="entry name" value="ZINC FINGER PROTEIN"/>
    <property type="match status" value="1"/>
</dbReference>
<feature type="binding site" evidence="11">
    <location>
        <position position="74"/>
    </location>
    <ligand>
        <name>Zn(2+)</name>
        <dbReference type="ChEBI" id="CHEBI:29105"/>
    </ligand>
</feature>
<protein>
    <submittedName>
        <fullName evidence="15">Zinc finger protein OZF-like isoform X1</fullName>
    </submittedName>
</protein>
<evidence type="ECO:0000256" key="1">
    <source>
        <dbReference type="ARBA" id="ARBA00004123"/>
    </source>
</evidence>
<feature type="domain" description="C2H2-type" evidence="12">
    <location>
        <begin position="383"/>
        <end position="410"/>
    </location>
</feature>
<evidence type="ECO:0000259" key="12">
    <source>
        <dbReference type="PROSITE" id="PS50157"/>
    </source>
</evidence>
<feature type="binding site" evidence="11">
    <location>
        <position position="71"/>
    </location>
    <ligand>
        <name>Zn(2+)</name>
        <dbReference type="ChEBI" id="CHEBI:29105"/>
    </ligand>
</feature>
<evidence type="ECO:0000313" key="15">
    <source>
        <dbReference type="RefSeq" id="XP_018320259.1"/>
    </source>
</evidence>
<dbReference type="OrthoDB" id="6077919at2759"/>
<dbReference type="InterPro" id="IPR036236">
    <property type="entry name" value="Znf_C2H2_sf"/>
</dbReference>
<comment type="similarity">
    <text evidence="9">Belongs to the snail C2H2-type zinc-finger protein family.</text>
</comment>
<dbReference type="GO" id="GO:0000981">
    <property type="term" value="F:DNA-binding transcription factor activity, RNA polymerase II-specific"/>
    <property type="evidence" value="ECO:0007669"/>
    <property type="project" value="TreeGrafter"/>
</dbReference>
<dbReference type="GO" id="GO:0005634">
    <property type="term" value="C:nucleus"/>
    <property type="evidence" value="ECO:0007669"/>
    <property type="project" value="UniProtKB-SubCell"/>
</dbReference>
<feature type="domain" description="C2H2-type" evidence="12">
    <location>
        <begin position="467"/>
        <end position="494"/>
    </location>
</feature>
<dbReference type="SMART" id="SM00355">
    <property type="entry name" value="ZnF_C2H2"/>
    <property type="match status" value="11"/>
</dbReference>
<keyword evidence="5 11" id="KW-0862">Zinc</keyword>
<evidence type="ECO:0000259" key="13">
    <source>
        <dbReference type="PROSITE" id="PS51915"/>
    </source>
</evidence>
<evidence type="ECO:0000256" key="7">
    <source>
        <dbReference type="ARBA" id="ARBA00023163"/>
    </source>
</evidence>
<gene>
    <name evidence="15" type="primary">LOC108733569</name>
</gene>
<feature type="domain" description="C2H2-type" evidence="12">
    <location>
        <begin position="255"/>
        <end position="282"/>
    </location>
</feature>
<feature type="domain" description="C2H2-type" evidence="12">
    <location>
        <begin position="170"/>
        <end position="199"/>
    </location>
</feature>
<dbReference type="FunFam" id="3.30.160.60:FF:001527">
    <property type="entry name" value="Zinc finger protein"/>
    <property type="match status" value="1"/>
</dbReference>
<keyword evidence="3" id="KW-0677">Repeat</keyword>
<keyword evidence="2 11" id="KW-0479">Metal-binding</keyword>
<evidence type="ECO:0000256" key="5">
    <source>
        <dbReference type="ARBA" id="ARBA00022833"/>
    </source>
</evidence>
<dbReference type="FunFam" id="3.30.160.60:FF:000446">
    <property type="entry name" value="Zinc finger protein"/>
    <property type="match status" value="2"/>
</dbReference>
<comment type="subcellular location">
    <subcellularLocation>
        <location evidence="1">Nucleus</location>
    </subcellularLocation>
</comment>
<evidence type="ECO:0000256" key="6">
    <source>
        <dbReference type="ARBA" id="ARBA00023015"/>
    </source>
</evidence>
<dbReference type="FunFam" id="3.30.160.60:FF:000290">
    <property type="entry name" value="Zinc finger protein 697 isoform X1"/>
    <property type="match status" value="2"/>
</dbReference>
<dbReference type="RefSeq" id="XP_018320259.1">
    <property type="nucleotide sequence ID" value="XM_018464757.1"/>
</dbReference>
<dbReference type="STRING" id="224129.A0A1W4W863"/>
<keyword evidence="6" id="KW-0805">Transcription regulation</keyword>
<name>A0A1W4W863_AGRPL</name>
<dbReference type="SUPFAM" id="SSF57716">
    <property type="entry name" value="Glucocorticoid receptor-like (DNA-binding domain)"/>
    <property type="match status" value="1"/>
</dbReference>
<dbReference type="KEGG" id="apln:108733569"/>
<dbReference type="InterPro" id="IPR013087">
    <property type="entry name" value="Znf_C2H2_type"/>
</dbReference>
<evidence type="ECO:0000256" key="10">
    <source>
        <dbReference type="PROSITE-ProRule" id="PRU00042"/>
    </source>
</evidence>
<dbReference type="GeneID" id="108733569"/>
<feature type="domain" description="ZAD" evidence="13">
    <location>
        <begin position="24"/>
        <end position="98"/>
    </location>
</feature>
<keyword evidence="8" id="KW-0539">Nucleus</keyword>
<evidence type="ECO:0000256" key="9">
    <source>
        <dbReference type="ARBA" id="ARBA00037948"/>
    </source>
</evidence>
<reference evidence="15" key="1">
    <citation type="submission" date="2025-08" db="UniProtKB">
        <authorList>
            <consortium name="RefSeq"/>
        </authorList>
    </citation>
    <scope>IDENTIFICATION</scope>
    <source>
        <tissue evidence="15">Entire body</tissue>
    </source>
</reference>
<keyword evidence="7" id="KW-0804">Transcription</keyword>
<dbReference type="FunFam" id="3.30.160.60:FF:001289">
    <property type="entry name" value="Zinc finger protein 574"/>
    <property type="match status" value="1"/>
</dbReference>
<dbReference type="GO" id="GO:0000978">
    <property type="term" value="F:RNA polymerase II cis-regulatory region sequence-specific DNA binding"/>
    <property type="evidence" value="ECO:0007669"/>
    <property type="project" value="TreeGrafter"/>
</dbReference>
<feature type="domain" description="C2H2-type" evidence="12">
    <location>
        <begin position="355"/>
        <end position="382"/>
    </location>
</feature>
<keyword evidence="14" id="KW-1185">Reference proteome</keyword>
<dbReference type="FunFam" id="3.30.160.60:FF:000110">
    <property type="entry name" value="Zinc finger protein-like"/>
    <property type="match status" value="1"/>
</dbReference>
<feature type="domain" description="C2H2-type" evidence="12">
    <location>
        <begin position="283"/>
        <end position="310"/>
    </location>
</feature>